<evidence type="ECO:0000256" key="5">
    <source>
        <dbReference type="ARBA" id="ARBA00022833"/>
    </source>
</evidence>
<dbReference type="Proteomes" id="UP001217918">
    <property type="component" value="Unassembled WGS sequence"/>
</dbReference>
<feature type="transmembrane region" description="Helical" evidence="8">
    <location>
        <begin position="12"/>
        <end position="31"/>
    </location>
</feature>
<dbReference type="GO" id="GO:0016020">
    <property type="term" value="C:membrane"/>
    <property type="evidence" value="ECO:0007669"/>
    <property type="project" value="UniProtKB-SubCell"/>
</dbReference>
<sequence length="373" mass="40298">MGLFHIRQKHRLIATIFCSSIFFATEIIVAYRTKSLALLADSFHYMNDLIGFVVALAALMVSERTRTPQGFSFGWQRARILGAFFNGVFLAALGLSILLQGIERFISPAQINTPELILIMGCVGFGLNTLSAVFLHEHGHHEHAHGGGGNASTAREDMNDSTAEFKEIMHLHHGHRHRKTNIKAAGRDLGMFGVLIHVACDAINNLGVMVAAVILWKVESPKAVYADPAVSLFIAIMIMLSSVHLIKHSGIILLQSAPLGVDLDDVKHDLEQIPGVESVHELHVWRLDQAKAIASAHIVVSDQSVASFMEKARTIRECLHEYGIHSLTLEPEMAPSVSGSAGPSIASAAVSSCGISKPEGGACQSACSQDFCV</sequence>
<feature type="domain" description="Cation efflux protein cytoplasmic" evidence="10">
    <location>
        <begin position="260"/>
        <end position="322"/>
    </location>
</feature>
<evidence type="ECO:0000259" key="10">
    <source>
        <dbReference type="Pfam" id="PF16916"/>
    </source>
</evidence>
<dbReference type="GO" id="GO:0005385">
    <property type="term" value="F:zinc ion transmembrane transporter activity"/>
    <property type="evidence" value="ECO:0007669"/>
    <property type="project" value="TreeGrafter"/>
</dbReference>
<dbReference type="Gene3D" id="1.20.1510.10">
    <property type="entry name" value="Cation efflux protein transmembrane domain"/>
    <property type="match status" value="1"/>
</dbReference>
<feature type="transmembrane region" description="Helical" evidence="8">
    <location>
        <begin position="43"/>
        <end position="62"/>
    </location>
</feature>
<reference evidence="11" key="1">
    <citation type="journal article" date="2023" name="Mol. Plant Microbe Interact.">
        <title>Elucidating the Obligate Nature and Biological Capacity of an Invasive Fungal Corn Pathogen.</title>
        <authorList>
            <person name="MacCready J.S."/>
            <person name="Roggenkamp E.M."/>
            <person name="Gdanetz K."/>
            <person name="Chilvers M.I."/>
        </authorList>
    </citation>
    <scope>NUCLEOTIDE SEQUENCE</scope>
    <source>
        <strain evidence="11">PM02</strain>
    </source>
</reference>
<evidence type="ECO:0000256" key="1">
    <source>
        <dbReference type="ARBA" id="ARBA00004141"/>
    </source>
</evidence>
<keyword evidence="6 8" id="KW-1133">Transmembrane helix</keyword>
<dbReference type="InterPro" id="IPR027470">
    <property type="entry name" value="Cation_efflux_CTD"/>
</dbReference>
<accession>A0AAD9HXY7</accession>
<comment type="subcellular location">
    <subcellularLocation>
        <location evidence="1">Membrane</location>
        <topology evidence="1">Multi-pass membrane protein</topology>
    </subcellularLocation>
</comment>
<evidence type="ECO:0000256" key="7">
    <source>
        <dbReference type="ARBA" id="ARBA00023136"/>
    </source>
</evidence>
<dbReference type="InterPro" id="IPR058533">
    <property type="entry name" value="Cation_efflux_TM"/>
</dbReference>
<evidence type="ECO:0000313" key="11">
    <source>
        <dbReference type="EMBL" id="KAK2067014.1"/>
    </source>
</evidence>
<feature type="transmembrane region" description="Helical" evidence="8">
    <location>
        <begin position="189"/>
        <end position="216"/>
    </location>
</feature>
<dbReference type="InterPro" id="IPR036837">
    <property type="entry name" value="Cation_efflux_CTD_sf"/>
</dbReference>
<evidence type="ECO:0000259" key="9">
    <source>
        <dbReference type="Pfam" id="PF01545"/>
    </source>
</evidence>
<dbReference type="InterPro" id="IPR027469">
    <property type="entry name" value="Cation_efflux_TMD_sf"/>
</dbReference>
<evidence type="ECO:0000256" key="3">
    <source>
        <dbReference type="ARBA" id="ARBA00022448"/>
    </source>
</evidence>
<gene>
    <name evidence="11" type="ORF">P8C59_000784</name>
</gene>
<dbReference type="Pfam" id="PF01545">
    <property type="entry name" value="Cation_efflux"/>
    <property type="match status" value="1"/>
</dbReference>
<keyword evidence="5" id="KW-0862">Zinc</keyword>
<dbReference type="Pfam" id="PF16916">
    <property type="entry name" value="ZT_dimer"/>
    <property type="match status" value="1"/>
</dbReference>
<dbReference type="PANTHER" id="PTHR45820:SF5">
    <property type="entry name" value="DIFFUSION FACILITATOR FAMILY METAL ION TRANSPORTER, PUTATIVE-RELATED"/>
    <property type="match status" value="1"/>
</dbReference>
<comment type="similarity">
    <text evidence="2">Belongs to the cation diffusion facilitator (CDF) transporter (TC 2.A.4) family. SLC30A subfamily.</text>
</comment>
<dbReference type="InterPro" id="IPR002524">
    <property type="entry name" value="Cation_efflux"/>
</dbReference>
<evidence type="ECO:0000256" key="4">
    <source>
        <dbReference type="ARBA" id="ARBA00022692"/>
    </source>
</evidence>
<keyword evidence="12" id="KW-1185">Reference proteome</keyword>
<keyword evidence="4 8" id="KW-0812">Transmembrane</keyword>
<comment type="caution">
    <text evidence="11">The sequence shown here is derived from an EMBL/GenBank/DDBJ whole genome shotgun (WGS) entry which is preliminary data.</text>
</comment>
<proteinExistence type="inferred from homology"/>
<keyword evidence="7 8" id="KW-0472">Membrane</keyword>
<dbReference type="PANTHER" id="PTHR45820">
    <property type="entry name" value="FI23527P1"/>
    <property type="match status" value="1"/>
</dbReference>
<dbReference type="AlphaFoldDB" id="A0AAD9HXY7"/>
<evidence type="ECO:0000256" key="8">
    <source>
        <dbReference type="SAM" id="Phobius"/>
    </source>
</evidence>
<feature type="transmembrane region" description="Helical" evidence="8">
    <location>
        <begin position="83"/>
        <end position="102"/>
    </location>
</feature>
<dbReference type="NCBIfam" id="TIGR01297">
    <property type="entry name" value="CDF"/>
    <property type="match status" value="1"/>
</dbReference>
<evidence type="ECO:0000313" key="12">
    <source>
        <dbReference type="Proteomes" id="UP001217918"/>
    </source>
</evidence>
<dbReference type="EMBL" id="JAQQPM010000001">
    <property type="protein sequence ID" value="KAK2067014.1"/>
    <property type="molecule type" value="Genomic_DNA"/>
</dbReference>
<organism evidence="11 12">
    <name type="scientific">Phyllachora maydis</name>
    <dbReference type="NCBI Taxonomy" id="1825666"/>
    <lineage>
        <taxon>Eukaryota</taxon>
        <taxon>Fungi</taxon>
        <taxon>Dikarya</taxon>
        <taxon>Ascomycota</taxon>
        <taxon>Pezizomycotina</taxon>
        <taxon>Sordariomycetes</taxon>
        <taxon>Sordariomycetidae</taxon>
        <taxon>Phyllachorales</taxon>
        <taxon>Phyllachoraceae</taxon>
        <taxon>Phyllachora</taxon>
    </lineage>
</organism>
<dbReference type="SUPFAM" id="SSF160240">
    <property type="entry name" value="Cation efflux protein cytoplasmic domain-like"/>
    <property type="match status" value="1"/>
</dbReference>
<name>A0AAD9HXY7_9PEZI</name>
<protein>
    <submittedName>
        <fullName evidence="11">Uncharacterized protein</fullName>
    </submittedName>
</protein>
<evidence type="ECO:0000256" key="6">
    <source>
        <dbReference type="ARBA" id="ARBA00022989"/>
    </source>
</evidence>
<feature type="transmembrane region" description="Helical" evidence="8">
    <location>
        <begin position="228"/>
        <end position="246"/>
    </location>
</feature>
<feature type="domain" description="Cation efflux protein transmembrane" evidence="9">
    <location>
        <begin position="12"/>
        <end position="254"/>
    </location>
</feature>
<feature type="transmembrane region" description="Helical" evidence="8">
    <location>
        <begin position="117"/>
        <end position="135"/>
    </location>
</feature>
<dbReference type="SUPFAM" id="SSF161111">
    <property type="entry name" value="Cation efflux protein transmembrane domain-like"/>
    <property type="match status" value="1"/>
</dbReference>
<keyword evidence="3" id="KW-0813">Transport</keyword>
<dbReference type="GO" id="GO:0006882">
    <property type="term" value="P:intracellular zinc ion homeostasis"/>
    <property type="evidence" value="ECO:0007669"/>
    <property type="project" value="TreeGrafter"/>
</dbReference>
<evidence type="ECO:0000256" key="2">
    <source>
        <dbReference type="ARBA" id="ARBA00008873"/>
    </source>
</evidence>